<accession>A0A7U2R3C6</accession>
<organism evidence="1 2">
    <name type="scientific">Aspergillus flavus (strain ATCC 200026 / FGSC A1120 / IAM 13836 / NRRL 3357 / JCM 12722 / SRRC 167)</name>
    <dbReference type="NCBI Taxonomy" id="332952"/>
    <lineage>
        <taxon>Eukaryota</taxon>
        <taxon>Fungi</taxon>
        <taxon>Dikarya</taxon>
        <taxon>Ascomycota</taxon>
        <taxon>Pezizomycotina</taxon>
        <taxon>Eurotiomycetes</taxon>
        <taxon>Eurotiomycetidae</taxon>
        <taxon>Eurotiales</taxon>
        <taxon>Aspergillaceae</taxon>
        <taxon>Aspergillus</taxon>
        <taxon>Aspergillus subgen. Circumdati</taxon>
    </lineage>
</organism>
<dbReference type="AlphaFoldDB" id="A0A7U2R3C6"/>
<evidence type="ECO:0000313" key="2">
    <source>
        <dbReference type="Proteomes" id="UP000596276"/>
    </source>
</evidence>
<name>A0A7U2R3C6_ASPFN</name>
<protein>
    <submittedName>
        <fullName evidence="1">Uncharacterized protein</fullName>
    </submittedName>
</protein>
<reference evidence="2" key="1">
    <citation type="journal article" date="2021" name="G3 (Bethesda)">
        <title>Chromosome assembled and annotated genome sequence of Aspergillus flavus NRRL 3357.</title>
        <authorList>
            <person name="Skerker J.M."/>
            <person name="Pianalto K.M."/>
            <person name="Mondo S.J."/>
            <person name="Yang K."/>
            <person name="Arkin A.P."/>
            <person name="Keller N.P."/>
            <person name="Grigoriev I.V."/>
            <person name="Louise Glass N.L."/>
        </authorList>
    </citation>
    <scope>NUCLEOTIDE SEQUENCE [LARGE SCALE GENOMIC DNA]</scope>
    <source>
        <strain evidence="2">ATCC 200026 / FGSC A1120 / IAM 13836 / NRRL 3357 / JCM 12722 / SRRC 167</strain>
    </source>
</reference>
<dbReference type="VEuPathDB" id="FungiDB:F9C07_2286664"/>
<dbReference type="EMBL" id="CP044623">
    <property type="protein sequence ID" value="QRD94586.1"/>
    <property type="molecule type" value="Genomic_DNA"/>
</dbReference>
<proteinExistence type="predicted"/>
<evidence type="ECO:0000313" key="1">
    <source>
        <dbReference type="EMBL" id="QRD94586.1"/>
    </source>
</evidence>
<dbReference type="Proteomes" id="UP000596276">
    <property type="component" value="Chromosome 6"/>
</dbReference>
<gene>
    <name evidence="1" type="ORF">F9C07_2286664</name>
</gene>
<sequence length="65" mass="7173">MATGGYCVPLVHQVPSGSAHSLSFFEGTGDFRGDDDVISAGFWNWTEIIPSSARERIHHSYHPLQ</sequence>
<keyword evidence="2" id="KW-1185">Reference proteome</keyword>